<gene>
    <name evidence="3" type="ORF">BCL64_11638</name>
</gene>
<proteinExistence type="predicted"/>
<name>A0A2T0VES2_9GAMM</name>
<feature type="compositionally biased region" description="Basic and acidic residues" evidence="1">
    <location>
        <begin position="68"/>
        <end position="104"/>
    </location>
</feature>
<dbReference type="RefSeq" id="WP_106232157.1">
    <property type="nucleotide sequence ID" value="NZ_PVTM01000016.1"/>
</dbReference>
<keyword evidence="4" id="KW-1185">Reference proteome</keyword>
<feature type="region of interest" description="Disordered" evidence="1">
    <location>
        <begin position="25"/>
        <end position="104"/>
    </location>
</feature>
<feature type="chain" id="PRO_5015461339" evidence="2">
    <location>
        <begin position="28"/>
        <end position="211"/>
    </location>
</feature>
<dbReference type="Gene3D" id="3.10.450.160">
    <property type="entry name" value="inner membrane protein cigr"/>
    <property type="match status" value="1"/>
</dbReference>
<sequence>MKTRFPLYPLVVAGALGLSLAASPLLAQPGNGQGNGQGAAPWKEEGKPLRGQKGQGGPQESRGQGQARGERDRQESRDRVREEYRDPERDEYRDRERQEYRDREGDAYRDRERYRDEARRPMIDEREIREIFRSRREYLHRDDRDSLPPGIRMNLERGKPLPPGIARNFDERVRRDLPYYEGYEWRRVGTDAVLVDLTNDIIHEVIHDILR</sequence>
<dbReference type="EMBL" id="PVTM01000016">
    <property type="protein sequence ID" value="PRY68690.1"/>
    <property type="molecule type" value="Genomic_DNA"/>
</dbReference>
<evidence type="ECO:0000256" key="1">
    <source>
        <dbReference type="SAM" id="MobiDB-lite"/>
    </source>
</evidence>
<accession>A0A2T0VES2</accession>
<feature type="signal peptide" evidence="2">
    <location>
        <begin position="1"/>
        <end position="27"/>
    </location>
</feature>
<dbReference type="AlphaFoldDB" id="A0A2T0VES2"/>
<protein>
    <submittedName>
        <fullName evidence="3">Nickel/cobalt transporter regulator</fullName>
    </submittedName>
</protein>
<reference evidence="3 4" key="1">
    <citation type="submission" date="2018-03" db="EMBL/GenBank/DDBJ databases">
        <title>Comparative analysis of microorganisms from saline springs in Andes Mountain Range, Colombia.</title>
        <authorList>
            <person name="Rubin E."/>
        </authorList>
    </citation>
    <scope>NUCLEOTIDE SEQUENCE [LARGE SCALE GENOMIC DNA]</scope>
    <source>
        <strain evidence="3 4">USBA 854</strain>
    </source>
</reference>
<keyword evidence="2" id="KW-0732">Signal</keyword>
<dbReference type="Proteomes" id="UP000239896">
    <property type="component" value="Unassembled WGS sequence"/>
</dbReference>
<evidence type="ECO:0000256" key="2">
    <source>
        <dbReference type="SAM" id="SignalP"/>
    </source>
</evidence>
<dbReference type="NCBIfam" id="NF040487">
    <property type="entry name" value="T3SS_CigR_fam"/>
    <property type="match status" value="1"/>
</dbReference>
<evidence type="ECO:0000313" key="4">
    <source>
        <dbReference type="Proteomes" id="UP000239896"/>
    </source>
</evidence>
<comment type="caution">
    <text evidence="3">The sequence shown here is derived from an EMBL/GenBank/DDBJ whole genome shotgun (WGS) entry which is preliminary data.</text>
</comment>
<evidence type="ECO:0000313" key="3">
    <source>
        <dbReference type="EMBL" id="PRY68690.1"/>
    </source>
</evidence>
<organism evidence="3 4">
    <name type="scientific">Halomonas ventosae</name>
    <dbReference type="NCBI Taxonomy" id="229007"/>
    <lineage>
        <taxon>Bacteria</taxon>
        <taxon>Pseudomonadati</taxon>
        <taxon>Pseudomonadota</taxon>
        <taxon>Gammaproteobacteria</taxon>
        <taxon>Oceanospirillales</taxon>
        <taxon>Halomonadaceae</taxon>
        <taxon>Halomonas</taxon>
    </lineage>
</organism>